<sequence>MQNEGEQVFQALYAAGSKRHINLKIAQNWPTKSYPNVDTEYLVKKKAAQVRSLNFSKLLGNGSSTPSSGSWTEPLLHRQREHGLAVAYSEAGPVITNKDITVAENGRRVLQTIIVMGNEVLVQSGVETTEKSLHVTNPDKELATGNGDGAAGGKLPRSLHQVAAGRNEARGRSGGGVIRHATVEMKALSREASASGARAGVGLTPPPQTVAQAVEQQATGSAEALDTTAVASHTHSKQAVDCLVYAIDDRILRSSAMSARLTDPEELFKFLKDFSKESRTKFSLTIGEITADVDAYIVDSSVLTEGLLVGQNFTERPEVVVIKTHERLDILRRDIRTDLAELPNNIEPAVPKVVLRIVTDTSVNGFEFVECKSIEQKDCDVFVEDSSRYQKNMEYCVIGGVYNVHDGDCKIAVYNYSAAPVTLEAGSLFVRANVISALEPPTNLRSITCNRIINQSALVPLAERDINMNPKLSAEQSNALVQLVNKYREELEYLGYEISEKGVKPGKAKIIAVQRFPTPSNVHEVRQFMGLASYFRKFMKGFALIARPLTDLTKKDCTWCWGTEQEQAFQQLKATLTQRPLLGIYDPTRETQIHTDASKYGLGGILMQRDPITDILRPIAYFSRKTSVEEQNYHAYELETLAVISSFQRFRVYLVGVKFTLVTDCSALRATFSKRDLIPRIARWWIALQEFDFDIQYKPGHTMCHVDALSRNPQPCGSDVSQDPIPTVLRITQEDWLLSLQLEDSEIQRIRKILENKEYSDIKDNYVKELGIVAYNCSCLAADLGKIFDILNSFNASTILIAAIIFKATTLACQLSSINYTLHFHIQIHFKRAAVDTRNDALISAIYRPVDVSTAGQRLPCLHSNLSWGSLTSCEEGVQIVPPSTPGSASRRISPISKAEEMGAPEWSRVYMIPCSCGKSYIGETERNVSTRVSEHIRSMKKQDDRGSAVAEHSMDSDLTHYIRFDKVIIQGFKSYREQIVVEPFDKRHNVVVGRNGSGKSNFFHAIQFVLSDEFSHLRPEQRLALLHEGTGPRVISAFVEIIFDNSDNRIPIEKDEIFLRRVIGSKKDQFFLNKKVVPRSEVLNLLESAGLSNSNPYYIVKQGKINQMAIAPDSHRLKLLREVAGTRVYDERREESVTILKETVGKVEKINEFLQTIEERLKTLEEEKEELKEYQKWDRARRVLEFIIHDTEHRENKRKLEEVQYELLTFDDDGGASY</sequence>
<keyword evidence="2" id="KW-1185">Reference proteome</keyword>
<dbReference type="Proteomes" id="UP001064048">
    <property type="component" value="Chromosome 16"/>
</dbReference>
<organism evidence="1 2">
    <name type="scientific">Choristoneura fumiferana</name>
    <name type="common">Spruce budworm moth</name>
    <name type="synonym">Archips fumiferana</name>
    <dbReference type="NCBI Taxonomy" id="7141"/>
    <lineage>
        <taxon>Eukaryota</taxon>
        <taxon>Metazoa</taxon>
        <taxon>Ecdysozoa</taxon>
        <taxon>Arthropoda</taxon>
        <taxon>Hexapoda</taxon>
        <taxon>Insecta</taxon>
        <taxon>Pterygota</taxon>
        <taxon>Neoptera</taxon>
        <taxon>Endopterygota</taxon>
        <taxon>Lepidoptera</taxon>
        <taxon>Glossata</taxon>
        <taxon>Ditrysia</taxon>
        <taxon>Tortricoidea</taxon>
        <taxon>Tortricidae</taxon>
        <taxon>Tortricinae</taxon>
        <taxon>Choristoneura</taxon>
    </lineage>
</organism>
<accession>A0ACC0JCX3</accession>
<gene>
    <name evidence="1" type="ORF">MSG28_009807</name>
</gene>
<comment type="caution">
    <text evidence="1">The sequence shown here is derived from an EMBL/GenBank/DDBJ whole genome shotgun (WGS) entry which is preliminary data.</text>
</comment>
<reference evidence="1 2" key="1">
    <citation type="journal article" date="2022" name="Genome Biol. Evol.">
        <title>The Spruce Budworm Genome: Reconstructing the Evolutionary History of Antifreeze Proteins.</title>
        <authorList>
            <person name="Beliveau C."/>
            <person name="Gagne P."/>
            <person name="Picq S."/>
            <person name="Vernygora O."/>
            <person name="Keeling C.I."/>
            <person name="Pinkney K."/>
            <person name="Doucet D."/>
            <person name="Wen F."/>
            <person name="Johnston J.S."/>
            <person name="Maaroufi H."/>
            <person name="Boyle B."/>
            <person name="Laroche J."/>
            <person name="Dewar K."/>
            <person name="Juretic N."/>
            <person name="Blackburn G."/>
            <person name="Nisole A."/>
            <person name="Brunet B."/>
            <person name="Brandao M."/>
            <person name="Lumley L."/>
            <person name="Duan J."/>
            <person name="Quan G."/>
            <person name="Lucarotti C.J."/>
            <person name="Roe A.D."/>
            <person name="Sperling F.A.H."/>
            <person name="Levesque R.C."/>
            <person name="Cusson M."/>
        </authorList>
    </citation>
    <scope>NUCLEOTIDE SEQUENCE [LARGE SCALE GENOMIC DNA]</scope>
    <source>
        <strain evidence="1">Glfc:IPQL:Cfum</strain>
    </source>
</reference>
<name>A0ACC0JCX3_CHOFU</name>
<evidence type="ECO:0000313" key="2">
    <source>
        <dbReference type="Proteomes" id="UP001064048"/>
    </source>
</evidence>
<protein>
    <submittedName>
        <fullName evidence="1">Uncharacterized protein</fullName>
    </submittedName>
</protein>
<proteinExistence type="predicted"/>
<dbReference type="EMBL" id="CM046116">
    <property type="protein sequence ID" value="KAI8421875.1"/>
    <property type="molecule type" value="Genomic_DNA"/>
</dbReference>
<evidence type="ECO:0000313" key="1">
    <source>
        <dbReference type="EMBL" id="KAI8421875.1"/>
    </source>
</evidence>